<dbReference type="EMBL" id="CP015579">
    <property type="protein sequence ID" value="ARU92857.1"/>
    <property type="molecule type" value="Genomic_DNA"/>
</dbReference>
<dbReference type="KEGG" id="tci:A7K98_03030"/>
<evidence type="ECO:0000313" key="4">
    <source>
        <dbReference type="Proteomes" id="UP000195814"/>
    </source>
</evidence>
<accession>A0A1Y0LGL5</accession>
<dbReference type="Proteomes" id="UP000195814">
    <property type="component" value="Chromosome"/>
</dbReference>
<keyword evidence="3" id="KW-1185">Reference proteome</keyword>
<reference evidence="3 4" key="1">
    <citation type="submission" date="2016-05" db="EMBL/GenBank/DDBJ databases">
        <title>Complete genome sequence of two 2,5-diketo-D-glunonic acid producing strain Tatumella citrea.</title>
        <authorList>
            <person name="Duan C."/>
            <person name="Yang J."/>
            <person name="Yang S."/>
        </authorList>
    </citation>
    <scope>NUCLEOTIDE SEQUENCE [LARGE SCALE GENOMIC DNA]</scope>
    <source>
        <strain evidence="2 3">ATCC 39140</strain>
        <strain evidence="1 4">DSM 13699</strain>
    </source>
</reference>
<dbReference type="EMBL" id="CP015581">
    <property type="protein sequence ID" value="ARU96895.1"/>
    <property type="molecule type" value="Genomic_DNA"/>
</dbReference>
<evidence type="ECO:0000313" key="1">
    <source>
        <dbReference type="EMBL" id="ARU92857.1"/>
    </source>
</evidence>
<dbReference type="Proteomes" id="UP000195729">
    <property type="component" value="Chromosome"/>
</dbReference>
<evidence type="ECO:0000313" key="2">
    <source>
        <dbReference type="EMBL" id="ARU96895.1"/>
    </source>
</evidence>
<protein>
    <submittedName>
        <fullName evidence="1">Uncharacterized protein</fullName>
    </submittedName>
</protein>
<sequence>MQHSRPGVIIRNKIFQGGGEGRMREPCGGSEVPLVNQIRDHTGKKNGVFLCVTAQNAGECSADHILRRGGVGRGMMKQGADKFTLD</sequence>
<proteinExistence type="predicted"/>
<gene>
    <name evidence="1" type="ORF">A7K98_03030</name>
    <name evidence="2" type="ORF">A7K99_03030</name>
</gene>
<organism evidence="1 4">
    <name type="scientific">Tatumella citrea</name>
    <name type="common">Pantoea citrea</name>
    <dbReference type="NCBI Taxonomy" id="53336"/>
    <lineage>
        <taxon>Bacteria</taxon>
        <taxon>Pseudomonadati</taxon>
        <taxon>Pseudomonadota</taxon>
        <taxon>Gammaproteobacteria</taxon>
        <taxon>Enterobacterales</taxon>
        <taxon>Erwiniaceae</taxon>
        <taxon>Tatumella</taxon>
    </lineage>
</organism>
<dbReference type="AlphaFoldDB" id="A0A1Y0LGL5"/>
<evidence type="ECO:0000313" key="3">
    <source>
        <dbReference type="Proteomes" id="UP000195729"/>
    </source>
</evidence>
<name>A0A1Y0LGL5_TATCI</name>